<gene>
    <name evidence="1" type="ORF">CY34DRAFT_109089</name>
</gene>
<reference evidence="1 2" key="1">
    <citation type="submission" date="2014-04" db="EMBL/GenBank/DDBJ databases">
        <authorList>
            <consortium name="DOE Joint Genome Institute"/>
            <person name="Kuo A."/>
            <person name="Ruytinx J."/>
            <person name="Rineau F."/>
            <person name="Colpaert J."/>
            <person name="Kohler A."/>
            <person name="Nagy L.G."/>
            <person name="Floudas D."/>
            <person name="Copeland A."/>
            <person name="Barry K.W."/>
            <person name="Cichocki N."/>
            <person name="Veneault-Fourrey C."/>
            <person name="LaButti K."/>
            <person name="Lindquist E.A."/>
            <person name="Lipzen A."/>
            <person name="Lundell T."/>
            <person name="Morin E."/>
            <person name="Murat C."/>
            <person name="Sun H."/>
            <person name="Tunlid A."/>
            <person name="Henrissat B."/>
            <person name="Grigoriev I.V."/>
            <person name="Hibbett D.S."/>
            <person name="Martin F."/>
            <person name="Nordberg H.P."/>
            <person name="Cantor M.N."/>
            <person name="Hua S.X."/>
        </authorList>
    </citation>
    <scope>NUCLEOTIDE SEQUENCE [LARGE SCALE GENOMIC DNA]</scope>
    <source>
        <strain evidence="1 2">UH-Slu-Lm8-n1</strain>
    </source>
</reference>
<dbReference type="OrthoDB" id="2612944at2759"/>
<accession>A0A0D0A759</accession>
<keyword evidence="2" id="KW-1185">Reference proteome</keyword>
<dbReference type="HOGENOM" id="CLU_633363_0_0_1"/>
<dbReference type="InParanoid" id="A0A0D0A759"/>
<name>A0A0D0A759_9AGAM</name>
<dbReference type="EMBL" id="KN835451">
    <property type="protein sequence ID" value="KIK37431.1"/>
    <property type="molecule type" value="Genomic_DNA"/>
</dbReference>
<reference evidence="2" key="2">
    <citation type="submission" date="2015-01" db="EMBL/GenBank/DDBJ databases">
        <title>Evolutionary Origins and Diversification of the Mycorrhizal Mutualists.</title>
        <authorList>
            <consortium name="DOE Joint Genome Institute"/>
            <consortium name="Mycorrhizal Genomics Consortium"/>
            <person name="Kohler A."/>
            <person name="Kuo A."/>
            <person name="Nagy L.G."/>
            <person name="Floudas D."/>
            <person name="Copeland A."/>
            <person name="Barry K.W."/>
            <person name="Cichocki N."/>
            <person name="Veneault-Fourrey C."/>
            <person name="LaButti K."/>
            <person name="Lindquist E.A."/>
            <person name="Lipzen A."/>
            <person name="Lundell T."/>
            <person name="Morin E."/>
            <person name="Murat C."/>
            <person name="Riley R."/>
            <person name="Ohm R."/>
            <person name="Sun H."/>
            <person name="Tunlid A."/>
            <person name="Henrissat B."/>
            <person name="Grigoriev I.V."/>
            <person name="Hibbett D.S."/>
            <person name="Martin F."/>
        </authorList>
    </citation>
    <scope>NUCLEOTIDE SEQUENCE [LARGE SCALE GENOMIC DNA]</scope>
    <source>
        <strain evidence="2">UH-Slu-Lm8-n1</strain>
    </source>
</reference>
<dbReference type="AlphaFoldDB" id="A0A0D0A759"/>
<sequence>MSSAVLDIIELYDGVGAVIFIEHQVHSKPVFHAKTSTDVKASAVSQSGGQPSSPVLVVINGLYQNPFMMANMIKTVANDLTVDESLELANFLIPCPRTEMKGSQKGHNHNINALPLQWPPVHLQLSGCTAINILSVLTTPWMVQEVFLYLTLLRDVLAWQSCSLWTQPIGQGSFLVTDRLVQKTLSYEHIGSARQPHHVFRTVVQTFTKYRQGGLQITLSEALSDDMFEVITSSPTTGNMVFMTPGGIVAFYPILTLKEILVLNGVAKKAVQSSYVGCMKHSNSQTYQGLLYATWASEPILVPIPLWVDVTQLKHINDLEVLHWVNYLGNNKFSADMAQARKTYNMIMEPSSLGYDHGYTFFREHPVLYTPPNSLVREITVGVVKQIEVISNVLVLKHIKGSKHNIVDASPLNIGLFLSYFWSSSSWLLGLDW</sequence>
<evidence type="ECO:0000313" key="2">
    <source>
        <dbReference type="Proteomes" id="UP000054485"/>
    </source>
</evidence>
<dbReference type="Proteomes" id="UP000054485">
    <property type="component" value="Unassembled WGS sequence"/>
</dbReference>
<organism evidence="1 2">
    <name type="scientific">Suillus luteus UH-Slu-Lm8-n1</name>
    <dbReference type="NCBI Taxonomy" id="930992"/>
    <lineage>
        <taxon>Eukaryota</taxon>
        <taxon>Fungi</taxon>
        <taxon>Dikarya</taxon>
        <taxon>Basidiomycota</taxon>
        <taxon>Agaricomycotina</taxon>
        <taxon>Agaricomycetes</taxon>
        <taxon>Agaricomycetidae</taxon>
        <taxon>Boletales</taxon>
        <taxon>Suillineae</taxon>
        <taxon>Suillaceae</taxon>
        <taxon>Suillus</taxon>
    </lineage>
</organism>
<evidence type="ECO:0000313" key="1">
    <source>
        <dbReference type="EMBL" id="KIK37431.1"/>
    </source>
</evidence>
<proteinExistence type="predicted"/>
<protein>
    <submittedName>
        <fullName evidence="1">Uncharacterized protein</fullName>
    </submittedName>
</protein>